<dbReference type="EMBL" id="CADCXU010021022">
    <property type="protein sequence ID" value="CAB0008845.1"/>
    <property type="molecule type" value="Genomic_DNA"/>
</dbReference>
<accession>A0A6H5H553</accession>
<gene>
    <name evidence="2" type="ORF">NTEN_LOCUS14056</name>
</gene>
<sequence>LRNVPESQMLEIAYTSSRSFSRATCTRSSCRPNGCPQITSRSSSIKYFEEKFCRTRGETSGGKDSAEKSLIARRRTRGGRI</sequence>
<keyword evidence="3" id="KW-1185">Reference proteome</keyword>
<organism evidence="2 3">
    <name type="scientific">Nesidiocoris tenuis</name>
    <dbReference type="NCBI Taxonomy" id="355587"/>
    <lineage>
        <taxon>Eukaryota</taxon>
        <taxon>Metazoa</taxon>
        <taxon>Ecdysozoa</taxon>
        <taxon>Arthropoda</taxon>
        <taxon>Hexapoda</taxon>
        <taxon>Insecta</taxon>
        <taxon>Pterygota</taxon>
        <taxon>Neoptera</taxon>
        <taxon>Paraneoptera</taxon>
        <taxon>Hemiptera</taxon>
        <taxon>Heteroptera</taxon>
        <taxon>Panheteroptera</taxon>
        <taxon>Cimicomorpha</taxon>
        <taxon>Miridae</taxon>
        <taxon>Dicyphina</taxon>
        <taxon>Nesidiocoris</taxon>
    </lineage>
</organism>
<evidence type="ECO:0000256" key="1">
    <source>
        <dbReference type="SAM" id="MobiDB-lite"/>
    </source>
</evidence>
<feature type="region of interest" description="Disordered" evidence="1">
    <location>
        <begin position="56"/>
        <end position="81"/>
    </location>
</feature>
<dbReference type="AlphaFoldDB" id="A0A6H5H553"/>
<proteinExistence type="predicted"/>
<evidence type="ECO:0000313" key="2">
    <source>
        <dbReference type="EMBL" id="CAB0008845.1"/>
    </source>
</evidence>
<dbReference type="Proteomes" id="UP000479000">
    <property type="component" value="Unassembled WGS sequence"/>
</dbReference>
<protein>
    <submittedName>
        <fullName evidence="2">Uncharacterized protein</fullName>
    </submittedName>
</protein>
<reference evidence="2 3" key="1">
    <citation type="submission" date="2020-02" db="EMBL/GenBank/DDBJ databases">
        <authorList>
            <person name="Ferguson B K."/>
        </authorList>
    </citation>
    <scope>NUCLEOTIDE SEQUENCE [LARGE SCALE GENOMIC DNA]</scope>
</reference>
<feature type="non-terminal residue" evidence="2">
    <location>
        <position position="1"/>
    </location>
</feature>
<name>A0A6H5H553_9HEMI</name>
<feature type="compositionally biased region" description="Basic residues" evidence="1">
    <location>
        <begin position="71"/>
        <end position="81"/>
    </location>
</feature>
<evidence type="ECO:0000313" key="3">
    <source>
        <dbReference type="Proteomes" id="UP000479000"/>
    </source>
</evidence>